<accession>A0A6J5N391</accession>
<gene>
    <name evidence="2" type="ORF">UFOVP589_38</name>
</gene>
<protein>
    <submittedName>
        <fullName evidence="2">Uncharacterized protein</fullName>
    </submittedName>
</protein>
<feature type="region of interest" description="Disordered" evidence="1">
    <location>
        <begin position="58"/>
        <end position="82"/>
    </location>
</feature>
<name>A0A6J5N391_9CAUD</name>
<evidence type="ECO:0000256" key="1">
    <source>
        <dbReference type="SAM" id="MobiDB-lite"/>
    </source>
</evidence>
<evidence type="ECO:0000313" key="2">
    <source>
        <dbReference type="EMBL" id="CAB4151813.1"/>
    </source>
</evidence>
<reference evidence="2" key="1">
    <citation type="submission" date="2020-04" db="EMBL/GenBank/DDBJ databases">
        <authorList>
            <person name="Chiriac C."/>
            <person name="Salcher M."/>
            <person name="Ghai R."/>
            <person name="Kavagutti S V."/>
        </authorList>
    </citation>
    <scope>NUCLEOTIDE SEQUENCE</scope>
</reference>
<sequence>MTNRPVKTVKIKGHITASTVEPVLMDIRLPCPPWEKPDERNAVADQIVKYNRVREAAARQREYARRKERRKLDRKLGASAIA</sequence>
<organism evidence="2">
    <name type="scientific">uncultured Caudovirales phage</name>
    <dbReference type="NCBI Taxonomy" id="2100421"/>
    <lineage>
        <taxon>Viruses</taxon>
        <taxon>Duplodnaviria</taxon>
        <taxon>Heunggongvirae</taxon>
        <taxon>Uroviricota</taxon>
        <taxon>Caudoviricetes</taxon>
        <taxon>Peduoviridae</taxon>
        <taxon>Maltschvirus</taxon>
        <taxon>Maltschvirus maltsch</taxon>
    </lineage>
</organism>
<feature type="compositionally biased region" description="Basic and acidic residues" evidence="1">
    <location>
        <begin position="58"/>
        <end position="76"/>
    </location>
</feature>
<dbReference type="EMBL" id="LR796567">
    <property type="protein sequence ID" value="CAB4151813.1"/>
    <property type="molecule type" value="Genomic_DNA"/>
</dbReference>
<proteinExistence type="predicted"/>